<dbReference type="Pfam" id="PF14529">
    <property type="entry name" value="Exo_endo_phos_2"/>
    <property type="match status" value="1"/>
</dbReference>
<keyword evidence="2" id="KW-0862">Zinc</keyword>
<dbReference type="EMBL" id="CAJNRD030001120">
    <property type="protein sequence ID" value="CAG5093172.1"/>
    <property type="molecule type" value="Genomic_DNA"/>
</dbReference>
<organism evidence="5 6">
    <name type="scientific">Cotesia congregata</name>
    <name type="common">Parasitoid wasp</name>
    <name type="synonym">Apanteles congregatus</name>
    <dbReference type="NCBI Taxonomy" id="51543"/>
    <lineage>
        <taxon>Eukaryota</taxon>
        <taxon>Metazoa</taxon>
        <taxon>Ecdysozoa</taxon>
        <taxon>Arthropoda</taxon>
        <taxon>Hexapoda</taxon>
        <taxon>Insecta</taxon>
        <taxon>Pterygota</taxon>
        <taxon>Neoptera</taxon>
        <taxon>Endopterygota</taxon>
        <taxon>Hymenoptera</taxon>
        <taxon>Apocrita</taxon>
        <taxon>Ichneumonoidea</taxon>
        <taxon>Braconidae</taxon>
        <taxon>Microgastrinae</taxon>
        <taxon>Cotesia</taxon>
    </lineage>
</organism>
<proteinExistence type="predicted"/>
<evidence type="ECO:0000256" key="3">
    <source>
        <dbReference type="PROSITE-ProRule" id="PRU00175"/>
    </source>
</evidence>
<dbReference type="GO" id="GO:0008270">
    <property type="term" value="F:zinc ion binding"/>
    <property type="evidence" value="ECO:0007669"/>
    <property type="project" value="UniProtKB-KW"/>
</dbReference>
<dbReference type="Gene3D" id="3.60.10.10">
    <property type="entry name" value="Endonuclease/exonuclease/phosphatase"/>
    <property type="match status" value="1"/>
</dbReference>
<evidence type="ECO:0000313" key="6">
    <source>
        <dbReference type="Proteomes" id="UP000786811"/>
    </source>
</evidence>
<evidence type="ECO:0000256" key="1">
    <source>
        <dbReference type="ARBA" id="ARBA00022771"/>
    </source>
</evidence>
<keyword evidence="6" id="KW-1185">Reference proteome</keyword>
<dbReference type="InterPro" id="IPR001841">
    <property type="entry name" value="Znf_RING"/>
</dbReference>
<gene>
    <name evidence="5" type="ORF">HICCMSTLAB_LOCUS6643</name>
</gene>
<protein>
    <recommendedName>
        <fullName evidence="4">RING-type domain-containing protein</fullName>
    </recommendedName>
</protein>
<dbReference type="SMART" id="SM00184">
    <property type="entry name" value="RING"/>
    <property type="match status" value="1"/>
</dbReference>
<evidence type="ECO:0000259" key="4">
    <source>
        <dbReference type="PROSITE" id="PS50089"/>
    </source>
</evidence>
<dbReference type="OrthoDB" id="7699669at2759"/>
<evidence type="ECO:0000313" key="5">
    <source>
        <dbReference type="EMBL" id="CAG5093172.1"/>
    </source>
</evidence>
<dbReference type="AlphaFoldDB" id="A0A8J2HE76"/>
<name>A0A8J2HE76_COTCN</name>
<dbReference type="GO" id="GO:0003824">
    <property type="term" value="F:catalytic activity"/>
    <property type="evidence" value="ECO:0007669"/>
    <property type="project" value="InterPro"/>
</dbReference>
<accession>A0A8J2HE76</accession>
<reference evidence="5" key="1">
    <citation type="submission" date="2021-04" db="EMBL/GenBank/DDBJ databases">
        <authorList>
            <person name="Chebbi M.A.C M."/>
        </authorList>
    </citation>
    <scope>NUCLEOTIDE SEQUENCE</scope>
</reference>
<dbReference type="Proteomes" id="UP000786811">
    <property type="component" value="Unassembled WGS sequence"/>
</dbReference>
<evidence type="ECO:0000256" key="2">
    <source>
        <dbReference type="ARBA" id="ARBA00022833"/>
    </source>
</evidence>
<dbReference type="InterPro" id="IPR005135">
    <property type="entry name" value="Endo/exonuclease/phosphatase"/>
</dbReference>
<dbReference type="PROSITE" id="PS50089">
    <property type="entry name" value="ZF_RING_2"/>
    <property type="match status" value="1"/>
</dbReference>
<keyword evidence="1 3" id="KW-0479">Metal-binding</keyword>
<dbReference type="InterPro" id="IPR036691">
    <property type="entry name" value="Endo/exonu/phosph_ase_sf"/>
</dbReference>
<comment type="caution">
    <text evidence="5">The sequence shown here is derived from an EMBL/GenBank/DDBJ whole genome shotgun (WGS) entry which is preliminary data.</text>
</comment>
<dbReference type="SUPFAM" id="SSF56219">
    <property type="entry name" value="DNase I-like"/>
    <property type="match status" value="1"/>
</dbReference>
<feature type="domain" description="RING-type" evidence="4">
    <location>
        <begin position="6"/>
        <end position="58"/>
    </location>
</feature>
<sequence>MPTDYCGICCRQISDLSQADTTGAECKHKFHQLCVRIRFCLAAKSAVKNFIANKCPVCPPRSAPQVSQDSNSVLAEINKKLELLTTMDVKINDLSQRLTSIQDNYVSREGRVAKLESGSISVASAAGDDLVKQVAERISTATKKTTDLSTEICQLEMETRMLSDQFVISGLAEQSSENLVQTTIRLGSMIGIADLVGDQIQYAERIGKKRGSARDILVKCKSPSLVGRFLSAKKNYKSLTANVVNPGSSNVPIFTSKRYPSALYKLRQSLIKKYPTIDKRSVWIASSCVCVYIKDITDPIKVYPSTDLESLWSSEQKKVLFSVIYRPPHAALLENFEIVFDNLLPAYSNLVIIGDLNINALHNTYKSRSLKDFCNEYSLDLVSFNATHHTATSETWIDHCIVNDQSVVTHSDQSQVPFLSGHDLIKEFVNFAAPSAPRQCSKRLKCRNWRLVSQELIEEQLSKRSLVSVNYDLSVDDQAADLNRGILRVLDAIAPERLIKVSRPPAPWFTDYIRDLQRRRDKLYRIFKRTGFAYHEYCNVRRMVKKRIAEAKKKFLQERIALVRSPKIIWDDFRRLGLFKSRTSTCPANLDINGLNDYFVSVGSVQSDNAQLLSSYRAEENNHQFKFVEVTPNVVQRNLSCITTSVVGPDGFSIRHYKLLLPYSLEPITKAIIFGSSQDVKNSVCVNAPRVSMNGIVLEYVERVKYLGLVLDNTLSWHGQMVSVSQQAMSCLARLKMNSRVLNTTMHRAERRNDIFYQSSCRKVTFERSFLLTAIRSWNQLPSDLVALSTFAEFRVACFNWYFNRDL</sequence>
<keyword evidence="1 3" id="KW-0863">Zinc-finger</keyword>